<dbReference type="Proteomes" id="UP000663880">
    <property type="component" value="Unassembled WGS sequence"/>
</dbReference>
<dbReference type="PROSITE" id="PS00092">
    <property type="entry name" value="N6_MTASE"/>
    <property type="match status" value="1"/>
</dbReference>
<dbReference type="GO" id="GO:0032259">
    <property type="term" value="P:methylation"/>
    <property type="evidence" value="ECO:0007669"/>
    <property type="project" value="InterPro"/>
</dbReference>
<dbReference type="PANTHER" id="PTHR12829:SF4">
    <property type="entry name" value="N(6)-ADENINE-SPECIFIC METHYLTRANSFERASE METTL4"/>
    <property type="match status" value="1"/>
</dbReference>
<dbReference type="InterPro" id="IPR029063">
    <property type="entry name" value="SAM-dependent_MTases_sf"/>
</dbReference>
<dbReference type="GO" id="GO:0008168">
    <property type="term" value="F:methyltransferase activity"/>
    <property type="evidence" value="ECO:0007669"/>
    <property type="project" value="InterPro"/>
</dbReference>
<comment type="similarity">
    <text evidence="1">Belongs to the MT-A70-like family.</text>
</comment>
<gene>
    <name evidence="2" type="ORF">PMACD_LOCUS3973</name>
</gene>
<dbReference type="EMBL" id="CAJOBZ010000006">
    <property type="protein sequence ID" value="CAF4809849.1"/>
    <property type="molecule type" value="Genomic_DNA"/>
</dbReference>
<dbReference type="PANTHER" id="PTHR12829">
    <property type="entry name" value="N6-ADENOSINE-METHYLTRANSFERASE"/>
    <property type="match status" value="1"/>
</dbReference>
<proteinExistence type="inferred from homology"/>
<dbReference type="GO" id="GO:0005634">
    <property type="term" value="C:nucleus"/>
    <property type="evidence" value="ECO:0007669"/>
    <property type="project" value="TreeGrafter"/>
</dbReference>
<dbReference type="Pfam" id="PF05063">
    <property type="entry name" value="MT-A70"/>
    <property type="match status" value="1"/>
</dbReference>
<dbReference type="SUPFAM" id="SSF53335">
    <property type="entry name" value="S-adenosyl-L-methionine-dependent methyltransferases"/>
    <property type="match status" value="1"/>
</dbReference>
<name>A0A821PRE6_9NEOP</name>
<protein>
    <recommendedName>
        <fullName evidence="4">Methyltransferase-like protein 4</fullName>
    </recommendedName>
</protein>
<organism evidence="2 3">
    <name type="scientific">Pieris macdunnoughi</name>
    <dbReference type="NCBI Taxonomy" id="345717"/>
    <lineage>
        <taxon>Eukaryota</taxon>
        <taxon>Metazoa</taxon>
        <taxon>Ecdysozoa</taxon>
        <taxon>Arthropoda</taxon>
        <taxon>Hexapoda</taxon>
        <taxon>Insecta</taxon>
        <taxon>Pterygota</taxon>
        <taxon>Neoptera</taxon>
        <taxon>Endopterygota</taxon>
        <taxon>Lepidoptera</taxon>
        <taxon>Glossata</taxon>
        <taxon>Ditrysia</taxon>
        <taxon>Papilionoidea</taxon>
        <taxon>Pieridae</taxon>
        <taxon>Pierinae</taxon>
        <taxon>Pieris</taxon>
    </lineage>
</organism>
<evidence type="ECO:0008006" key="4">
    <source>
        <dbReference type="Google" id="ProtNLM"/>
    </source>
</evidence>
<dbReference type="AlphaFoldDB" id="A0A821PRE6"/>
<dbReference type="PROSITE" id="PS51143">
    <property type="entry name" value="MT_A70"/>
    <property type="match status" value="1"/>
</dbReference>
<dbReference type="InterPro" id="IPR002052">
    <property type="entry name" value="DNA_methylase_N6_adenine_CS"/>
</dbReference>
<evidence type="ECO:0000256" key="1">
    <source>
        <dbReference type="PROSITE-ProRule" id="PRU00489"/>
    </source>
</evidence>
<dbReference type="OrthoDB" id="61116at2759"/>
<sequence>MSIIFSKENICLIDHMDFVTKCYSNVREKNNTKHYTLTPKLFSIKRKSIIAPSKQFRKRKHNDNVLEEALTIQAIYNNLIASLPTGLKTAVKTKYNTMDASSLRDFSKNLFESTDYDHKDTSGGNNSEVPLICQIKGSDFLVPGKCRFKCGCVKEECKKLDGNKYDIVIADPPWWNKYIRRLKKAAIKLSYSMMYNEEIASIPINNLFSDTTLIAVWCTNSPSNINSVKELIFPKWGVEYVTTWYWLKLTIDLEPICPFSSGSKKQPYERLIMGRRGDLKVPKNVVFASIPSSLHSHKPPLNDLFTYYNISTEGPHVLELFARYLLPNTTSVGYEPLKWQNLALYVEVDNKKNNV</sequence>
<accession>A0A821PRE6</accession>
<evidence type="ECO:0000313" key="3">
    <source>
        <dbReference type="Proteomes" id="UP000663880"/>
    </source>
</evidence>
<evidence type="ECO:0000313" key="2">
    <source>
        <dbReference type="EMBL" id="CAF4809849.1"/>
    </source>
</evidence>
<dbReference type="GO" id="GO:0003676">
    <property type="term" value="F:nucleic acid binding"/>
    <property type="evidence" value="ECO:0007669"/>
    <property type="project" value="InterPro"/>
</dbReference>
<keyword evidence="3" id="KW-1185">Reference proteome</keyword>
<comment type="caution">
    <text evidence="2">The sequence shown here is derived from an EMBL/GenBank/DDBJ whole genome shotgun (WGS) entry which is preliminary data.</text>
</comment>
<dbReference type="InterPro" id="IPR007757">
    <property type="entry name" value="MT-A70-like"/>
</dbReference>
<reference evidence="2" key="1">
    <citation type="submission" date="2021-02" db="EMBL/GenBank/DDBJ databases">
        <authorList>
            <person name="Steward A R."/>
        </authorList>
    </citation>
    <scope>NUCLEOTIDE SEQUENCE</scope>
</reference>